<name>A0A423X3U9_9PEZI</name>
<protein>
    <submittedName>
        <fullName evidence="1">Uncharacterized protein</fullName>
    </submittedName>
</protein>
<sequence>MQQMKIRKLSGCPMSMLTGTSAGRQARWRQHLVMENGVDGGLSLGLLFLSFSLPEMTATLEDMMRIWYFLHMHESLGKTRADGGY</sequence>
<keyword evidence="2" id="KW-1185">Reference proteome</keyword>
<proteinExistence type="predicted"/>
<dbReference type="EMBL" id="LKEA01000003">
    <property type="protein sequence ID" value="ROW10584.1"/>
    <property type="molecule type" value="Genomic_DNA"/>
</dbReference>
<gene>
    <name evidence="1" type="ORF">VMCG_01891</name>
</gene>
<dbReference type="AlphaFoldDB" id="A0A423X3U9"/>
<organism evidence="1 2">
    <name type="scientific">Cytospora schulzeri</name>
    <dbReference type="NCBI Taxonomy" id="448051"/>
    <lineage>
        <taxon>Eukaryota</taxon>
        <taxon>Fungi</taxon>
        <taxon>Dikarya</taxon>
        <taxon>Ascomycota</taxon>
        <taxon>Pezizomycotina</taxon>
        <taxon>Sordariomycetes</taxon>
        <taxon>Sordariomycetidae</taxon>
        <taxon>Diaporthales</taxon>
        <taxon>Cytosporaceae</taxon>
        <taxon>Cytospora</taxon>
    </lineage>
</organism>
<comment type="caution">
    <text evidence="1">The sequence shown here is derived from an EMBL/GenBank/DDBJ whole genome shotgun (WGS) entry which is preliminary data.</text>
</comment>
<evidence type="ECO:0000313" key="2">
    <source>
        <dbReference type="Proteomes" id="UP000283895"/>
    </source>
</evidence>
<dbReference type="Proteomes" id="UP000283895">
    <property type="component" value="Unassembled WGS sequence"/>
</dbReference>
<evidence type="ECO:0000313" key="1">
    <source>
        <dbReference type="EMBL" id="ROW10584.1"/>
    </source>
</evidence>
<accession>A0A423X3U9</accession>
<reference evidence="1 2" key="1">
    <citation type="submission" date="2015-09" db="EMBL/GenBank/DDBJ databases">
        <title>Host preference determinants of Valsa canker pathogens revealed by comparative genomics.</title>
        <authorList>
            <person name="Yin Z."/>
            <person name="Huang L."/>
        </authorList>
    </citation>
    <scope>NUCLEOTIDE SEQUENCE [LARGE SCALE GENOMIC DNA]</scope>
    <source>
        <strain evidence="1 2">03-1</strain>
    </source>
</reference>